<evidence type="ECO:0000313" key="3">
    <source>
        <dbReference type="EMBL" id="KAF2233325.1"/>
    </source>
</evidence>
<reference evidence="3" key="1">
    <citation type="journal article" date="2020" name="Stud. Mycol.">
        <title>101 Dothideomycetes genomes: a test case for predicting lifestyles and emergence of pathogens.</title>
        <authorList>
            <person name="Haridas S."/>
            <person name="Albert R."/>
            <person name="Binder M."/>
            <person name="Bloem J."/>
            <person name="Labutti K."/>
            <person name="Salamov A."/>
            <person name="Andreopoulos B."/>
            <person name="Baker S."/>
            <person name="Barry K."/>
            <person name="Bills G."/>
            <person name="Bluhm B."/>
            <person name="Cannon C."/>
            <person name="Castanera R."/>
            <person name="Culley D."/>
            <person name="Daum C."/>
            <person name="Ezra D."/>
            <person name="Gonzalez J."/>
            <person name="Henrissat B."/>
            <person name="Kuo A."/>
            <person name="Liang C."/>
            <person name="Lipzen A."/>
            <person name="Lutzoni F."/>
            <person name="Magnuson J."/>
            <person name="Mondo S."/>
            <person name="Nolan M."/>
            <person name="Ohm R."/>
            <person name="Pangilinan J."/>
            <person name="Park H.-J."/>
            <person name="Ramirez L."/>
            <person name="Alfaro M."/>
            <person name="Sun H."/>
            <person name="Tritt A."/>
            <person name="Yoshinaga Y."/>
            <person name="Zwiers L.-H."/>
            <person name="Turgeon B."/>
            <person name="Goodwin S."/>
            <person name="Spatafora J."/>
            <person name="Crous P."/>
            <person name="Grigoriev I."/>
        </authorList>
    </citation>
    <scope>NUCLEOTIDE SEQUENCE</scope>
    <source>
        <strain evidence="3">Tuck. ex Michener</strain>
    </source>
</reference>
<sequence length="98" mass="10476">MSLRYAACAFALFAATSEAWPAFDSENANRHGWPHHQHHNSSHEIPGSMGTIPQTSTLKTVFTTASRVATTEVSAQRTTIANIEAASSAPESATYSQA</sequence>
<gene>
    <name evidence="3" type="ORF">EV356DRAFT_503642</name>
</gene>
<organism evidence="3 4">
    <name type="scientific">Viridothelium virens</name>
    <name type="common">Speckled blister lichen</name>
    <name type="synonym">Trypethelium virens</name>
    <dbReference type="NCBI Taxonomy" id="1048519"/>
    <lineage>
        <taxon>Eukaryota</taxon>
        <taxon>Fungi</taxon>
        <taxon>Dikarya</taxon>
        <taxon>Ascomycota</taxon>
        <taxon>Pezizomycotina</taxon>
        <taxon>Dothideomycetes</taxon>
        <taxon>Dothideomycetes incertae sedis</taxon>
        <taxon>Trypetheliales</taxon>
        <taxon>Trypetheliaceae</taxon>
        <taxon>Viridothelium</taxon>
    </lineage>
</organism>
<feature type="signal peptide" evidence="2">
    <location>
        <begin position="1"/>
        <end position="19"/>
    </location>
</feature>
<feature type="region of interest" description="Disordered" evidence="1">
    <location>
        <begin position="25"/>
        <end position="54"/>
    </location>
</feature>
<dbReference type="AlphaFoldDB" id="A0A6A6H5R0"/>
<name>A0A6A6H5R0_VIRVR</name>
<keyword evidence="4" id="KW-1185">Reference proteome</keyword>
<accession>A0A6A6H5R0</accession>
<evidence type="ECO:0000256" key="1">
    <source>
        <dbReference type="SAM" id="MobiDB-lite"/>
    </source>
</evidence>
<feature type="chain" id="PRO_5025483607" evidence="2">
    <location>
        <begin position="20"/>
        <end position="98"/>
    </location>
</feature>
<protein>
    <submittedName>
        <fullName evidence="3">Uncharacterized protein</fullName>
    </submittedName>
</protein>
<keyword evidence="2" id="KW-0732">Signal</keyword>
<dbReference type="EMBL" id="ML991807">
    <property type="protein sequence ID" value="KAF2233325.1"/>
    <property type="molecule type" value="Genomic_DNA"/>
</dbReference>
<evidence type="ECO:0000256" key="2">
    <source>
        <dbReference type="SAM" id="SignalP"/>
    </source>
</evidence>
<dbReference type="Proteomes" id="UP000800092">
    <property type="component" value="Unassembled WGS sequence"/>
</dbReference>
<proteinExistence type="predicted"/>
<evidence type="ECO:0000313" key="4">
    <source>
        <dbReference type="Proteomes" id="UP000800092"/>
    </source>
</evidence>